<dbReference type="PRINTS" id="PR00463">
    <property type="entry name" value="EP450I"/>
</dbReference>
<dbReference type="Proteomes" id="UP000076874">
    <property type="component" value="Unassembled WGS sequence"/>
</dbReference>
<dbReference type="PRINTS" id="PR00385">
    <property type="entry name" value="P450"/>
</dbReference>
<dbReference type="GO" id="GO:0004497">
    <property type="term" value="F:monooxygenase activity"/>
    <property type="evidence" value="ECO:0007669"/>
    <property type="project" value="InterPro"/>
</dbReference>
<evidence type="ECO:0000313" key="8">
    <source>
        <dbReference type="Proteomes" id="UP000076874"/>
    </source>
</evidence>
<dbReference type="EMBL" id="AZHD01000001">
    <property type="protein sequence ID" value="OAA68007.1"/>
    <property type="molecule type" value="Genomic_DNA"/>
</dbReference>
<dbReference type="GO" id="GO:0016301">
    <property type="term" value="F:kinase activity"/>
    <property type="evidence" value="ECO:0007669"/>
    <property type="project" value="UniProtKB-KW"/>
</dbReference>
<evidence type="ECO:0000256" key="4">
    <source>
        <dbReference type="PIRSR" id="PIRSR602401-1"/>
    </source>
</evidence>
<reference evidence="7 8" key="1">
    <citation type="journal article" date="2016" name="Genome Biol. Evol.">
        <title>Divergent and convergent evolution of fungal pathogenicity.</title>
        <authorList>
            <person name="Shang Y."/>
            <person name="Xiao G."/>
            <person name="Zheng P."/>
            <person name="Cen K."/>
            <person name="Zhan S."/>
            <person name="Wang C."/>
        </authorList>
    </citation>
    <scope>NUCLEOTIDE SEQUENCE [LARGE SCALE GENOMIC DNA]</scope>
    <source>
        <strain evidence="7 8">RCEF 264</strain>
    </source>
</reference>
<evidence type="ECO:0000256" key="2">
    <source>
        <dbReference type="ARBA" id="ARBA00022723"/>
    </source>
</evidence>
<dbReference type="OrthoDB" id="1470350at2759"/>
<feature type="region of interest" description="Disordered" evidence="5">
    <location>
        <begin position="388"/>
        <end position="412"/>
    </location>
</feature>
<dbReference type="Pfam" id="PF00067">
    <property type="entry name" value="p450"/>
    <property type="match status" value="2"/>
</dbReference>
<protein>
    <submittedName>
        <fullName evidence="7">Serine/threonine-protein kinase</fullName>
    </submittedName>
</protein>
<keyword evidence="8" id="KW-1185">Reference proteome</keyword>
<keyword evidence="7" id="KW-0808">Transferase</keyword>
<evidence type="ECO:0000256" key="6">
    <source>
        <dbReference type="SAM" id="Phobius"/>
    </source>
</evidence>
<dbReference type="InterPro" id="IPR001128">
    <property type="entry name" value="Cyt_P450"/>
</dbReference>
<evidence type="ECO:0000313" key="7">
    <source>
        <dbReference type="EMBL" id="OAA68007.1"/>
    </source>
</evidence>
<gene>
    <name evidence="7" type="ORF">SPI_00202</name>
</gene>
<proteinExistence type="predicted"/>
<dbReference type="InterPro" id="IPR036396">
    <property type="entry name" value="Cyt_P450_sf"/>
</dbReference>
<organism evidence="7 8">
    <name type="scientific">Niveomyces insectorum RCEF 264</name>
    <dbReference type="NCBI Taxonomy" id="1081102"/>
    <lineage>
        <taxon>Eukaryota</taxon>
        <taxon>Fungi</taxon>
        <taxon>Dikarya</taxon>
        <taxon>Ascomycota</taxon>
        <taxon>Pezizomycotina</taxon>
        <taxon>Sordariomycetes</taxon>
        <taxon>Hypocreomycetidae</taxon>
        <taxon>Hypocreales</taxon>
        <taxon>Cordycipitaceae</taxon>
        <taxon>Niveomyces</taxon>
    </lineage>
</organism>
<comment type="cofactor">
    <cofactor evidence="4">
        <name>heme</name>
        <dbReference type="ChEBI" id="CHEBI:30413"/>
    </cofactor>
</comment>
<keyword evidence="6" id="KW-1133">Transmembrane helix</keyword>
<dbReference type="InterPro" id="IPR002401">
    <property type="entry name" value="Cyt_P450_E_grp-I"/>
</dbReference>
<keyword evidence="1 4" id="KW-0349">Heme</keyword>
<feature type="binding site" description="axial binding residue" evidence="4">
    <location>
        <position position="479"/>
    </location>
    <ligand>
        <name>heme</name>
        <dbReference type="ChEBI" id="CHEBI:30413"/>
    </ligand>
    <ligandPart>
        <name>Fe</name>
        <dbReference type="ChEBI" id="CHEBI:18248"/>
    </ligandPart>
</feature>
<dbReference type="GO" id="GO:0005506">
    <property type="term" value="F:iron ion binding"/>
    <property type="evidence" value="ECO:0007669"/>
    <property type="project" value="InterPro"/>
</dbReference>
<dbReference type="InterPro" id="IPR050121">
    <property type="entry name" value="Cytochrome_P450_monoxygenase"/>
</dbReference>
<dbReference type="AlphaFoldDB" id="A0A167ZXB5"/>
<feature type="transmembrane region" description="Helical" evidence="6">
    <location>
        <begin position="23"/>
        <end position="42"/>
    </location>
</feature>
<keyword evidence="6" id="KW-0812">Transmembrane</keyword>
<sequence length="546" mass="60069">MLLLQPLLRAVRAVPTGPSFDSGSIVVLLLVGLVFLVLRAALRVLRALRSPLRYIPGPFLAQLTPAALRWHELRGGRTRYVHALHRRYGPAVRLGPNEVSYASAAAVKAIYNTAGSGYDKTAFYDLFTHARRRRILADRYAKSNILRGPSVAGIEERSQRFVRLCRDAAGGVLDIYQSGNAHAVLPALHAYAFDCVTHHLFHPYGTDSLGKASDAEIMREVTFDDSLQNRLVSYYSPTLHAVVGRVLALFAKPRQTPLADRFVLDTAARTDAASFTLLSRMHEKQQQPPSAGGFDALDVAAESLDHMAAGIDTTGDALCFLMWELSQPRSQPIQARLRRELRASRDDDDAASAAWDRLPFLEAVVLEGLRCFPAIPMSLPRVVPGRTWGRARKQPQTPHPLAAADEDENENENADGRVVDGYFLPAGTVVSCQAYSVHRSDAAVFPDPDTFNPDRWLAAEGDAERKRLFFAFASGGRGCIGKHLALVEMKILLRDVYSRFATTPEASMTPESMAMSDQLISSRPVGQRCVLQFAPLDLDGNRASVQ</sequence>
<dbReference type="SUPFAM" id="SSF48264">
    <property type="entry name" value="Cytochrome P450"/>
    <property type="match status" value="1"/>
</dbReference>
<name>A0A167ZXB5_9HYPO</name>
<dbReference type="PANTHER" id="PTHR24305:SF164">
    <property type="entry name" value="P450, PUTATIVE (EUROFUNG)-RELATED"/>
    <property type="match status" value="1"/>
</dbReference>
<evidence type="ECO:0000256" key="5">
    <source>
        <dbReference type="SAM" id="MobiDB-lite"/>
    </source>
</evidence>
<evidence type="ECO:0000256" key="1">
    <source>
        <dbReference type="ARBA" id="ARBA00022617"/>
    </source>
</evidence>
<dbReference type="GO" id="GO:0020037">
    <property type="term" value="F:heme binding"/>
    <property type="evidence" value="ECO:0007669"/>
    <property type="project" value="InterPro"/>
</dbReference>
<accession>A0A167ZXB5</accession>
<comment type="caution">
    <text evidence="7">The sequence shown here is derived from an EMBL/GenBank/DDBJ whole genome shotgun (WGS) entry which is preliminary data.</text>
</comment>
<keyword evidence="2 4" id="KW-0479">Metal-binding</keyword>
<dbReference type="STRING" id="1081102.A0A167ZXB5"/>
<dbReference type="Gene3D" id="1.10.630.10">
    <property type="entry name" value="Cytochrome P450"/>
    <property type="match status" value="1"/>
</dbReference>
<keyword evidence="6" id="KW-0472">Membrane</keyword>
<keyword evidence="7" id="KW-0418">Kinase</keyword>
<dbReference type="GO" id="GO:0016705">
    <property type="term" value="F:oxidoreductase activity, acting on paired donors, with incorporation or reduction of molecular oxygen"/>
    <property type="evidence" value="ECO:0007669"/>
    <property type="project" value="InterPro"/>
</dbReference>
<evidence type="ECO:0000256" key="3">
    <source>
        <dbReference type="ARBA" id="ARBA00023004"/>
    </source>
</evidence>
<dbReference type="PANTHER" id="PTHR24305">
    <property type="entry name" value="CYTOCHROME P450"/>
    <property type="match status" value="1"/>
</dbReference>
<keyword evidence="3 4" id="KW-0408">Iron</keyword>